<dbReference type="STRING" id="1056495.Calag_1137"/>
<feature type="transmembrane region" description="Helical" evidence="6">
    <location>
        <begin position="216"/>
        <end position="236"/>
    </location>
</feature>
<feature type="domain" description="EamA" evidence="7">
    <location>
        <begin position="156"/>
        <end position="286"/>
    </location>
</feature>
<feature type="transmembrane region" description="Helical" evidence="6">
    <location>
        <begin position="47"/>
        <end position="68"/>
    </location>
</feature>
<feature type="transmembrane region" description="Helical" evidence="6">
    <location>
        <begin position="105"/>
        <end position="124"/>
    </location>
</feature>
<name>L0ABQ5_CALLD</name>
<reference evidence="9" key="1">
    <citation type="submission" date="2012-03" db="EMBL/GenBank/DDBJ databases">
        <title>Complete genome of Caldisphaera lagunensis DSM 15908.</title>
        <authorList>
            <person name="Lucas S."/>
            <person name="Copeland A."/>
            <person name="Lapidus A."/>
            <person name="Glavina del Rio T."/>
            <person name="Dalin E."/>
            <person name="Tice H."/>
            <person name="Bruce D."/>
            <person name="Goodwin L."/>
            <person name="Pitluck S."/>
            <person name="Peters L."/>
            <person name="Mikhailova N."/>
            <person name="Teshima H."/>
            <person name="Kyrpides N."/>
            <person name="Mavromatis K."/>
            <person name="Ivanova N."/>
            <person name="Brettin T."/>
            <person name="Detter J.C."/>
            <person name="Han C."/>
            <person name="Larimer F."/>
            <person name="Land M."/>
            <person name="Hauser L."/>
            <person name="Markowitz V."/>
            <person name="Cheng J.-F."/>
            <person name="Hugenholtz P."/>
            <person name="Woyke T."/>
            <person name="Wu D."/>
            <person name="Spring S."/>
            <person name="Schroeder M."/>
            <person name="Brambilla E."/>
            <person name="Klenk H.-P."/>
            <person name="Eisen J.A."/>
        </authorList>
    </citation>
    <scope>NUCLEOTIDE SEQUENCE [LARGE SCALE GENOMIC DNA]</scope>
    <source>
        <strain evidence="9">DSM 15908 / JCM 11604 / IC-154</strain>
    </source>
</reference>
<dbReference type="EMBL" id="CP003378">
    <property type="protein sequence ID" value="AFZ70859.1"/>
    <property type="molecule type" value="Genomic_DNA"/>
</dbReference>
<gene>
    <name evidence="8" type="ordered locus">Calag_1137</name>
</gene>
<dbReference type="GO" id="GO:0005886">
    <property type="term" value="C:plasma membrane"/>
    <property type="evidence" value="ECO:0007669"/>
    <property type="project" value="UniProtKB-SubCell"/>
</dbReference>
<keyword evidence="2" id="KW-1003">Cell membrane</keyword>
<evidence type="ECO:0000256" key="2">
    <source>
        <dbReference type="ARBA" id="ARBA00022475"/>
    </source>
</evidence>
<keyword evidence="9" id="KW-1185">Reference proteome</keyword>
<feature type="transmembrane region" description="Helical" evidence="6">
    <location>
        <begin position="131"/>
        <end position="150"/>
    </location>
</feature>
<evidence type="ECO:0000256" key="3">
    <source>
        <dbReference type="ARBA" id="ARBA00022692"/>
    </source>
</evidence>
<organism evidence="8 9">
    <name type="scientific">Caldisphaera lagunensis (strain DSM 15908 / JCM 11604 / ANMR 0165 / IC-154)</name>
    <dbReference type="NCBI Taxonomy" id="1056495"/>
    <lineage>
        <taxon>Archaea</taxon>
        <taxon>Thermoproteota</taxon>
        <taxon>Thermoprotei</taxon>
        <taxon>Acidilobales</taxon>
        <taxon>Caldisphaeraceae</taxon>
        <taxon>Caldisphaera</taxon>
    </lineage>
</organism>
<sequence length="295" mass="32932">MNNIYKSLWKTKLGYTMNNNARGYIYLILVVLIWGSAYPVVKILENYISPIYVALLRSLIGGLIIFIIWRKMIFGIKETIAGILNNALFLIFLNLGIMYSKNPSLAAVLVYTQPIFVVILSKIYLKLKITLIQYIGIIIGFVGIFLTNISSIGFSIGLIFSLLSGISWALGTVYFVKNLHDRDIIGLNSYMSLISAPFISIFIPLSNYFIISLKSLLLILYTTAIIQAAAWLLWFYAVRALGPVKSSAIVMLTPAVSFIFTIYLIKVLPSLLQIIGSAIVLIGSIMSQSSYRKRA</sequence>
<dbReference type="PANTHER" id="PTHR32322">
    <property type="entry name" value="INNER MEMBRANE TRANSPORTER"/>
    <property type="match status" value="1"/>
</dbReference>
<protein>
    <submittedName>
        <fullName evidence="8">EamA-like transporter family</fullName>
    </submittedName>
</protein>
<evidence type="ECO:0000256" key="4">
    <source>
        <dbReference type="ARBA" id="ARBA00022989"/>
    </source>
</evidence>
<evidence type="ECO:0000313" key="8">
    <source>
        <dbReference type="EMBL" id="AFZ70859.1"/>
    </source>
</evidence>
<keyword evidence="5 6" id="KW-0472">Membrane</keyword>
<dbReference type="OrthoDB" id="17861at2157"/>
<comment type="subcellular location">
    <subcellularLocation>
        <location evidence="1">Cell membrane</location>
        <topology evidence="1">Multi-pass membrane protein</topology>
    </subcellularLocation>
</comment>
<dbReference type="InterPro" id="IPR000620">
    <property type="entry name" value="EamA_dom"/>
</dbReference>
<feature type="transmembrane region" description="Helical" evidence="6">
    <location>
        <begin position="188"/>
        <end position="210"/>
    </location>
</feature>
<feature type="transmembrane region" description="Helical" evidence="6">
    <location>
        <begin position="80"/>
        <end position="99"/>
    </location>
</feature>
<dbReference type="SUPFAM" id="SSF103481">
    <property type="entry name" value="Multidrug resistance efflux transporter EmrE"/>
    <property type="match status" value="2"/>
</dbReference>
<evidence type="ECO:0000259" key="7">
    <source>
        <dbReference type="Pfam" id="PF00892"/>
    </source>
</evidence>
<feature type="transmembrane region" description="Helical" evidence="6">
    <location>
        <begin position="248"/>
        <end position="265"/>
    </location>
</feature>
<accession>L0ABQ5</accession>
<feature type="transmembrane region" description="Helical" evidence="6">
    <location>
        <begin position="271"/>
        <end position="291"/>
    </location>
</feature>
<dbReference type="InterPro" id="IPR050638">
    <property type="entry name" value="AA-Vitamin_Transporters"/>
</dbReference>
<evidence type="ECO:0000256" key="6">
    <source>
        <dbReference type="SAM" id="Phobius"/>
    </source>
</evidence>
<keyword evidence="3 6" id="KW-0812">Transmembrane</keyword>
<dbReference type="eggNOG" id="arCOG00271">
    <property type="taxonomic scope" value="Archaea"/>
</dbReference>
<dbReference type="HOGENOM" id="CLU_033863_5_0_2"/>
<dbReference type="AlphaFoldDB" id="L0ABQ5"/>
<dbReference type="InterPro" id="IPR037185">
    <property type="entry name" value="EmrE-like"/>
</dbReference>
<dbReference type="RefSeq" id="WP_015232756.1">
    <property type="nucleotide sequence ID" value="NC_019791.1"/>
</dbReference>
<evidence type="ECO:0000313" key="9">
    <source>
        <dbReference type="Proteomes" id="UP000010469"/>
    </source>
</evidence>
<feature type="domain" description="EamA" evidence="7">
    <location>
        <begin position="22"/>
        <end position="148"/>
    </location>
</feature>
<dbReference type="KEGG" id="clg:Calag_1137"/>
<dbReference type="InParanoid" id="L0ABQ5"/>
<dbReference type="GeneID" id="14212397"/>
<evidence type="ECO:0000256" key="1">
    <source>
        <dbReference type="ARBA" id="ARBA00004651"/>
    </source>
</evidence>
<feature type="transmembrane region" description="Helical" evidence="6">
    <location>
        <begin position="156"/>
        <end position="176"/>
    </location>
</feature>
<proteinExistence type="predicted"/>
<dbReference type="PANTHER" id="PTHR32322:SF18">
    <property type="entry name" value="S-ADENOSYLMETHIONINE_S-ADENOSYLHOMOCYSTEINE TRANSPORTER"/>
    <property type="match status" value="1"/>
</dbReference>
<dbReference type="Proteomes" id="UP000010469">
    <property type="component" value="Chromosome"/>
</dbReference>
<evidence type="ECO:0000256" key="5">
    <source>
        <dbReference type="ARBA" id="ARBA00023136"/>
    </source>
</evidence>
<feature type="transmembrane region" description="Helical" evidence="6">
    <location>
        <begin position="21"/>
        <end position="41"/>
    </location>
</feature>
<keyword evidence="4 6" id="KW-1133">Transmembrane helix</keyword>
<dbReference type="Pfam" id="PF00892">
    <property type="entry name" value="EamA"/>
    <property type="match status" value="2"/>
</dbReference>